<proteinExistence type="predicted"/>
<evidence type="ECO:0008006" key="4">
    <source>
        <dbReference type="Google" id="ProtNLM"/>
    </source>
</evidence>
<name>A0A6S7D2Q1_9BURK</name>
<sequence>MFGAESRSRSSSRMILLAVAAAAVVLPACTIQLAPAPDQALSDGIRGVNNDIMNLYASASMGATKDTFPQRVERYNKIIGTTDALALQSQSRPVPDSAIRDRLEHAIRERLASDPRPSTASVEALTMAADECAEERHVPRSPVTSAAMAPPAEGQQYVPASAMALTQVSRAIAFLRDTDCAHGLNSGRVASNKGEVQHFISEALFYEYILQR</sequence>
<accession>A0A6S7D2Q1</accession>
<evidence type="ECO:0000256" key="1">
    <source>
        <dbReference type="SAM" id="SignalP"/>
    </source>
</evidence>
<dbReference type="RefSeq" id="WP_246257660.1">
    <property type="nucleotide sequence ID" value="NZ_CADIKM010000019.1"/>
</dbReference>
<dbReference type="Proteomes" id="UP000494115">
    <property type="component" value="Unassembled WGS sequence"/>
</dbReference>
<feature type="signal peptide" evidence="1">
    <location>
        <begin position="1"/>
        <end position="36"/>
    </location>
</feature>
<organism evidence="2 3">
    <name type="scientific">Pararobbsia alpina</name>
    <dbReference type="NCBI Taxonomy" id="621374"/>
    <lineage>
        <taxon>Bacteria</taxon>
        <taxon>Pseudomonadati</taxon>
        <taxon>Pseudomonadota</taxon>
        <taxon>Betaproteobacteria</taxon>
        <taxon>Burkholderiales</taxon>
        <taxon>Burkholderiaceae</taxon>
        <taxon>Pararobbsia</taxon>
    </lineage>
</organism>
<reference evidence="2 3" key="1">
    <citation type="submission" date="2020-04" db="EMBL/GenBank/DDBJ databases">
        <authorList>
            <person name="De Canck E."/>
        </authorList>
    </citation>
    <scope>NUCLEOTIDE SEQUENCE [LARGE SCALE GENOMIC DNA]</scope>
    <source>
        <strain evidence="2 3">LMG 28138</strain>
    </source>
</reference>
<feature type="chain" id="PRO_5028797880" description="Lipoprotein" evidence="1">
    <location>
        <begin position="37"/>
        <end position="212"/>
    </location>
</feature>
<dbReference type="EMBL" id="CADIKM010000019">
    <property type="protein sequence ID" value="CAB3794518.1"/>
    <property type="molecule type" value="Genomic_DNA"/>
</dbReference>
<gene>
    <name evidence="2" type="ORF">LMG28138_03719</name>
</gene>
<keyword evidence="3" id="KW-1185">Reference proteome</keyword>
<keyword evidence="1" id="KW-0732">Signal</keyword>
<protein>
    <recommendedName>
        <fullName evidence="4">Lipoprotein</fullName>
    </recommendedName>
</protein>
<evidence type="ECO:0000313" key="2">
    <source>
        <dbReference type="EMBL" id="CAB3794518.1"/>
    </source>
</evidence>
<dbReference type="AlphaFoldDB" id="A0A6S7D2Q1"/>
<evidence type="ECO:0000313" key="3">
    <source>
        <dbReference type="Proteomes" id="UP000494115"/>
    </source>
</evidence>